<comment type="similarity">
    <text evidence="1 6">Belongs to the FHY3/FAR1 family.</text>
</comment>
<evidence type="ECO:0000313" key="8">
    <source>
        <dbReference type="EMBL" id="KAL3538129.1"/>
    </source>
</evidence>
<dbReference type="Pfam" id="PF04434">
    <property type="entry name" value="SWIM"/>
    <property type="match status" value="1"/>
</dbReference>
<organism evidence="8 9">
    <name type="scientific">Cinchona calisaya</name>
    <dbReference type="NCBI Taxonomy" id="153742"/>
    <lineage>
        <taxon>Eukaryota</taxon>
        <taxon>Viridiplantae</taxon>
        <taxon>Streptophyta</taxon>
        <taxon>Embryophyta</taxon>
        <taxon>Tracheophyta</taxon>
        <taxon>Spermatophyta</taxon>
        <taxon>Magnoliopsida</taxon>
        <taxon>eudicotyledons</taxon>
        <taxon>Gunneridae</taxon>
        <taxon>Pentapetalae</taxon>
        <taxon>asterids</taxon>
        <taxon>lamiids</taxon>
        <taxon>Gentianales</taxon>
        <taxon>Rubiaceae</taxon>
        <taxon>Cinchonoideae</taxon>
        <taxon>Cinchoneae</taxon>
        <taxon>Cinchona</taxon>
    </lineage>
</organism>
<comment type="subcellular location">
    <subcellularLocation>
        <location evidence="6">Nucleus</location>
    </subcellularLocation>
</comment>
<accession>A0ABD3B4T4</accession>
<dbReference type="EMBL" id="JBJUIK010000001">
    <property type="protein sequence ID" value="KAL3538129.1"/>
    <property type="molecule type" value="Genomic_DNA"/>
</dbReference>
<dbReference type="GO" id="GO:0006355">
    <property type="term" value="P:regulation of DNA-templated transcription"/>
    <property type="evidence" value="ECO:0007669"/>
    <property type="project" value="UniProtKB-UniRule"/>
</dbReference>
<dbReference type="GO" id="GO:0008270">
    <property type="term" value="F:zinc ion binding"/>
    <property type="evidence" value="ECO:0007669"/>
    <property type="project" value="UniProtKB-UniRule"/>
</dbReference>
<dbReference type="InterPro" id="IPR031052">
    <property type="entry name" value="FHY3/FAR1"/>
</dbReference>
<keyword evidence="6" id="KW-0539">Nucleus</keyword>
<keyword evidence="4 6" id="KW-0862">Zinc</keyword>
<evidence type="ECO:0000256" key="4">
    <source>
        <dbReference type="ARBA" id="ARBA00022833"/>
    </source>
</evidence>
<keyword evidence="9" id="KW-1185">Reference proteome</keyword>
<feature type="domain" description="SWIM-type" evidence="7">
    <location>
        <begin position="317"/>
        <end position="353"/>
    </location>
</feature>
<evidence type="ECO:0000256" key="5">
    <source>
        <dbReference type="PROSITE-ProRule" id="PRU00325"/>
    </source>
</evidence>
<dbReference type="PROSITE" id="PS50966">
    <property type="entry name" value="ZF_SWIM"/>
    <property type="match status" value="1"/>
</dbReference>
<dbReference type="Proteomes" id="UP001630127">
    <property type="component" value="Unassembled WGS sequence"/>
</dbReference>
<dbReference type="InterPro" id="IPR006564">
    <property type="entry name" value="Znf_PMZ"/>
</dbReference>
<evidence type="ECO:0000256" key="2">
    <source>
        <dbReference type="ARBA" id="ARBA00022723"/>
    </source>
</evidence>
<dbReference type="InterPro" id="IPR007527">
    <property type="entry name" value="Znf_SWIM"/>
</dbReference>
<dbReference type="InterPro" id="IPR018289">
    <property type="entry name" value="MULE_transposase_dom"/>
</dbReference>
<protein>
    <recommendedName>
        <fullName evidence="6">Protein FAR1-RELATED SEQUENCE</fullName>
    </recommendedName>
</protein>
<dbReference type="PANTHER" id="PTHR31669:SF293">
    <property type="entry name" value="PROTEIN FAR1-RELATED SEQUENCE"/>
    <property type="match status" value="1"/>
</dbReference>
<dbReference type="SMART" id="SM00575">
    <property type="entry name" value="ZnF_PMZ"/>
    <property type="match status" value="1"/>
</dbReference>
<evidence type="ECO:0000256" key="1">
    <source>
        <dbReference type="ARBA" id="ARBA00005889"/>
    </source>
</evidence>
<gene>
    <name evidence="8" type="ORF">ACH5RR_001495</name>
</gene>
<keyword evidence="2 6" id="KW-0479">Metal-binding</keyword>
<evidence type="ECO:0000256" key="6">
    <source>
        <dbReference type="RuleBase" id="RU367018"/>
    </source>
</evidence>
<evidence type="ECO:0000259" key="7">
    <source>
        <dbReference type="PROSITE" id="PS50966"/>
    </source>
</evidence>
<evidence type="ECO:0000313" key="9">
    <source>
        <dbReference type="Proteomes" id="UP001630127"/>
    </source>
</evidence>
<proteinExistence type="inferred from homology"/>
<comment type="function">
    <text evidence="6">Putative transcription activator involved in regulating light control of development.</text>
</comment>
<reference evidence="8 9" key="1">
    <citation type="submission" date="2024-11" db="EMBL/GenBank/DDBJ databases">
        <title>A near-complete genome assembly of Cinchona calisaya.</title>
        <authorList>
            <person name="Lian D.C."/>
            <person name="Zhao X.W."/>
            <person name="Wei L."/>
        </authorList>
    </citation>
    <scope>NUCLEOTIDE SEQUENCE [LARGE SCALE GENOMIC DNA]</scope>
    <source>
        <tissue evidence="8">Nenye</tissue>
    </source>
</reference>
<name>A0ABD3B4T4_9GENT</name>
<sequence length="412" mass="47826">MRVDSNLENDMILCSNNSVDIPFALNTTEEKDDTNTLQNISEKINEDLNEYKTPLELCEGMIFDGLEDSHAFYKAYSMRKVTFDVTYLINCYGMPFVPFTGVNQHYQSMMFGCALIVNETVESYTWLLKTWLQAMGGCAPATIITDDDKSLTKAICQNLNLNGMVWFGLVEKYHLEENSWLKDLYRHREKWILAYVRSTFCAGMSTTQRSESMNKFFKGYVRSSTLVSDFVFQYEKALNSRYHKEKEKDVKSRNSNPVLKTCYGIEVEAANIFTGKLFLKFQKELYLSQKYKTSKFSSEETIKTYKVVQTGKERPVYDVVVDFLQSKAACSCHIFEFYGILCKHVLTVFVKKSMIDRFLKQYILDRWTISAKDKGFDETFGDNLEKPQAGFELLRNNLIMEFLEVVEMRHGS</sequence>
<comment type="caution">
    <text evidence="8">The sequence shown here is derived from an EMBL/GenBank/DDBJ whole genome shotgun (WGS) entry which is preliminary data.</text>
</comment>
<dbReference type="AlphaFoldDB" id="A0ABD3B4T4"/>
<dbReference type="PANTHER" id="PTHR31669">
    <property type="entry name" value="PROTEIN FAR1-RELATED SEQUENCE 10-RELATED"/>
    <property type="match status" value="1"/>
</dbReference>
<dbReference type="GO" id="GO:0005634">
    <property type="term" value="C:nucleus"/>
    <property type="evidence" value="ECO:0007669"/>
    <property type="project" value="UniProtKB-SubCell"/>
</dbReference>
<evidence type="ECO:0000256" key="3">
    <source>
        <dbReference type="ARBA" id="ARBA00022771"/>
    </source>
</evidence>
<dbReference type="Pfam" id="PF10551">
    <property type="entry name" value="MULE"/>
    <property type="match status" value="1"/>
</dbReference>
<keyword evidence="3 5" id="KW-0863">Zinc-finger</keyword>